<accession>A0A538UCZ8</accession>
<keyword evidence="1 2" id="KW-0808">Transferase</keyword>
<evidence type="ECO:0000256" key="1">
    <source>
        <dbReference type="ARBA" id="ARBA00022679"/>
    </source>
</evidence>
<dbReference type="GO" id="GO:0016780">
    <property type="term" value="F:phosphotransferase activity, for other substituted phosphate groups"/>
    <property type="evidence" value="ECO:0007669"/>
    <property type="project" value="InterPro"/>
</dbReference>
<keyword evidence="3" id="KW-0472">Membrane</keyword>
<keyword evidence="3" id="KW-1133">Transmembrane helix</keyword>
<reference evidence="4 5" key="1">
    <citation type="journal article" date="2019" name="Nat. Microbiol.">
        <title>Mediterranean grassland soil C-N compound turnover is dependent on rainfall and depth, and is mediated by genomically divergent microorganisms.</title>
        <authorList>
            <person name="Diamond S."/>
            <person name="Andeer P.F."/>
            <person name="Li Z."/>
            <person name="Crits-Christoph A."/>
            <person name="Burstein D."/>
            <person name="Anantharaman K."/>
            <person name="Lane K.R."/>
            <person name="Thomas B.C."/>
            <person name="Pan C."/>
            <person name="Northen T.R."/>
            <person name="Banfield J.F."/>
        </authorList>
    </citation>
    <scope>NUCLEOTIDE SEQUENCE [LARGE SCALE GENOMIC DNA]</scope>
    <source>
        <strain evidence="4">WS_11</strain>
    </source>
</reference>
<feature type="transmembrane region" description="Helical" evidence="3">
    <location>
        <begin position="194"/>
        <end position="213"/>
    </location>
</feature>
<feature type="transmembrane region" description="Helical" evidence="3">
    <location>
        <begin position="41"/>
        <end position="62"/>
    </location>
</feature>
<sequence>MSPIASLLAFLGVVSVLLLSMVAYAWTGPRVDADQRAKGGQLMGGAGVFVLDWFMWLLNPLTQASIRVGLTPDFYNYTALAIGLASGVFIGLGHLSLGGWAIAASGVADIMDGRIARQTGIASNYGDFIDSTFDRFVEVAVFLGFAMFLRRDPWGPLLAGAALGGSLLVSYARARGEVLGVLCTGGLMQRGERLALTCLVCLVDPGLSAWLHLAPGTAVRWVLALIAAGTMVTAAHRTYWIAERLRPK</sequence>
<feature type="transmembrane region" description="Helical" evidence="3">
    <location>
        <begin position="74"/>
        <end position="95"/>
    </location>
</feature>
<feature type="transmembrane region" description="Helical" evidence="3">
    <location>
        <begin position="154"/>
        <end position="174"/>
    </location>
</feature>
<proteinExistence type="inferred from homology"/>
<evidence type="ECO:0000256" key="2">
    <source>
        <dbReference type="RuleBase" id="RU003750"/>
    </source>
</evidence>
<evidence type="ECO:0000313" key="5">
    <source>
        <dbReference type="Proteomes" id="UP000319771"/>
    </source>
</evidence>
<comment type="caution">
    <text evidence="4">The sequence shown here is derived from an EMBL/GenBank/DDBJ whole genome shotgun (WGS) entry which is preliminary data.</text>
</comment>
<gene>
    <name evidence="4" type="ORF">E6K81_03175</name>
</gene>
<name>A0A538UCZ8_UNCEI</name>
<dbReference type="Pfam" id="PF01066">
    <property type="entry name" value="CDP-OH_P_transf"/>
    <property type="match status" value="1"/>
</dbReference>
<comment type="similarity">
    <text evidence="2">Belongs to the CDP-alcohol phosphatidyltransferase class-I family.</text>
</comment>
<dbReference type="InterPro" id="IPR048254">
    <property type="entry name" value="CDP_ALCOHOL_P_TRANSF_CS"/>
</dbReference>
<evidence type="ECO:0000256" key="3">
    <source>
        <dbReference type="SAM" id="Phobius"/>
    </source>
</evidence>
<dbReference type="InterPro" id="IPR000462">
    <property type="entry name" value="CDP-OH_P_trans"/>
</dbReference>
<dbReference type="Gene3D" id="1.20.120.1760">
    <property type="match status" value="1"/>
</dbReference>
<dbReference type="GO" id="GO:0016020">
    <property type="term" value="C:membrane"/>
    <property type="evidence" value="ECO:0007669"/>
    <property type="project" value="InterPro"/>
</dbReference>
<evidence type="ECO:0000313" key="4">
    <source>
        <dbReference type="EMBL" id="TMQ73740.1"/>
    </source>
</evidence>
<keyword evidence="3" id="KW-0812">Transmembrane</keyword>
<feature type="transmembrane region" description="Helical" evidence="3">
    <location>
        <begin position="219"/>
        <end position="240"/>
    </location>
</feature>
<dbReference type="EMBL" id="VBPB01000046">
    <property type="protein sequence ID" value="TMQ73740.1"/>
    <property type="molecule type" value="Genomic_DNA"/>
</dbReference>
<protein>
    <submittedName>
        <fullName evidence="4">CDP-alcohol phosphatidyltransferase family protein</fullName>
    </submittedName>
</protein>
<dbReference type="InterPro" id="IPR043130">
    <property type="entry name" value="CDP-OH_PTrfase_TM_dom"/>
</dbReference>
<organism evidence="4 5">
    <name type="scientific">Eiseniibacteriota bacterium</name>
    <dbReference type="NCBI Taxonomy" id="2212470"/>
    <lineage>
        <taxon>Bacteria</taxon>
        <taxon>Candidatus Eiseniibacteriota</taxon>
    </lineage>
</organism>
<dbReference type="PROSITE" id="PS00379">
    <property type="entry name" value="CDP_ALCOHOL_P_TRANSF"/>
    <property type="match status" value="1"/>
</dbReference>
<dbReference type="AlphaFoldDB" id="A0A538UCZ8"/>
<dbReference type="GO" id="GO:0008654">
    <property type="term" value="P:phospholipid biosynthetic process"/>
    <property type="evidence" value="ECO:0007669"/>
    <property type="project" value="InterPro"/>
</dbReference>
<dbReference type="Proteomes" id="UP000319771">
    <property type="component" value="Unassembled WGS sequence"/>
</dbReference>